<evidence type="ECO:0000259" key="3">
    <source>
        <dbReference type="PROSITE" id="PS50217"/>
    </source>
</evidence>
<feature type="domain" description="BZIP" evidence="3">
    <location>
        <begin position="540"/>
        <end position="603"/>
    </location>
</feature>
<dbReference type="AlphaFoldDB" id="A0A3R7PIU6"/>
<dbReference type="Proteomes" id="UP000283509">
    <property type="component" value="Unassembled WGS sequence"/>
</dbReference>
<dbReference type="SMART" id="SM00338">
    <property type="entry name" value="BRLZ"/>
    <property type="match status" value="1"/>
</dbReference>
<evidence type="ECO:0000313" key="4">
    <source>
        <dbReference type="EMBL" id="ROT73271.1"/>
    </source>
</evidence>
<sequence>MPIEKYKYGWPRSRAVVAVHEKKCEDLPAPKLSRSCSASAGKIGFKARKQHSKALNVLPVRLGRPGKDRLSRVEVSEAFKIDKRSSLSNPVPQWSVSKTPSAMQPSHLGEELAATPVRNGPGVALGSRTHAGTWIGTKKPKLQKPQALVDTDDSHIHALMDMHFSHTSGDLNTPDIKLEDFKFDGTHEEPSHNDSMEVSSTSWDQDADSFMGEQHGPPSDGTVYFDTSPGELQGDLENRVCLTKYTMNSDTDGDALQPTPVSTSGLLETLASTTMCVDPCSAASLPTPATSYQNSGTDFLHSPSIHGQQLHNSSMPVSSTSDTDFEIPADILDQINKLLPDSLMDGDIWGDDDAATSTELDLMLVQQQPDLLLGAIQNSGLSHELENLVETSSTANEIIDFGDSICFPAERPVVKEEASLAEWSSQFINEGPNPRDIALLSPSTASPSRRAVVAPGAPSKPEPSQSSSAMPSLRPDPTPLSGSRPRRTSKKPVRFEDHDDDDEASVNMDLDFSEEPTASTSSYTATGRRSRQSLQNLSEKEKYHRIRHLNNEASKRCRQKRKLKMKDIEAEETELLQRNRELKEQLAHVEKQRDRMKKLINLMFMVAKK</sequence>
<feature type="coiled-coil region" evidence="1">
    <location>
        <begin position="565"/>
        <end position="599"/>
    </location>
</feature>
<keyword evidence="1" id="KW-0175">Coiled coil</keyword>
<keyword evidence="5" id="KW-1185">Reference proteome</keyword>
<dbReference type="InterPro" id="IPR046347">
    <property type="entry name" value="bZIP_sf"/>
</dbReference>
<proteinExistence type="predicted"/>
<dbReference type="OrthoDB" id="6357893at2759"/>
<evidence type="ECO:0000256" key="2">
    <source>
        <dbReference type="SAM" id="MobiDB-lite"/>
    </source>
</evidence>
<accession>A0A3R7PIU6</accession>
<dbReference type="GO" id="GO:0003700">
    <property type="term" value="F:DNA-binding transcription factor activity"/>
    <property type="evidence" value="ECO:0007669"/>
    <property type="project" value="InterPro"/>
</dbReference>
<organism evidence="4 5">
    <name type="scientific">Penaeus vannamei</name>
    <name type="common">Whiteleg shrimp</name>
    <name type="synonym">Litopenaeus vannamei</name>
    <dbReference type="NCBI Taxonomy" id="6689"/>
    <lineage>
        <taxon>Eukaryota</taxon>
        <taxon>Metazoa</taxon>
        <taxon>Ecdysozoa</taxon>
        <taxon>Arthropoda</taxon>
        <taxon>Crustacea</taxon>
        <taxon>Multicrustacea</taxon>
        <taxon>Malacostraca</taxon>
        <taxon>Eumalacostraca</taxon>
        <taxon>Eucarida</taxon>
        <taxon>Decapoda</taxon>
        <taxon>Dendrobranchiata</taxon>
        <taxon>Penaeoidea</taxon>
        <taxon>Penaeidae</taxon>
        <taxon>Penaeus</taxon>
    </lineage>
</organism>
<dbReference type="EMBL" id="QCYY01002044">
    <property type="protein sequence ID" value="ROT73271.1"/>
    <property type="molecule type" value="Genomic_DNA"/>
</dbReference>
<dbReference type="CDD" id="cd14692">
    <property type="entry name" value="bZIP_ATF4"/>
    <property type="match status" value="1"/>
</dbReference>
<dbReference type="SUPFAM" id="SSF57959">
    <property type="entry name" value="Leucine zipper domain"/>
    <property type="match status" value="1"/>
</dbReference>
<feature type="region of interest" description="Disordered" evidence="2">
    <location>
        <begin position="432"/>
        <end position="560"/>
    </location>
</feature>
<comment type="caution">
    <text evidence="4">The sequence shown here is derived from an EMBL/GenBank/DDBJ whole genome shotgun (WGS) entry which is preliminary data.</text>
</comment>
<evidence type="ECO:0000313" key="5">
    <source>
        <dbReference type="Proteomes" id="UP000283509"/>
    </source>
</evidence>
<dbReference type="Gene3D" id="1.20.5.170">
    <property type="match status" value="1"/>
</dbReference>
<reference evidence="4 5" key="2">
    <citation type="submission" date="2019-01" db="EMBL/GenBank/DDBJ databases">
        <title>The decoding of complex shrimp genome reveals the adaptation for benthos swimmer, frequently molting mechanism and breeding impact on genome.</title>
        <authorList>
            <person name="Sun Y."/>
            <person name="Gao Y."/>
            <person name="Yu Y."/>
        </authorList>
    </citation>
    <scope>NUCLEOTIDE SEQUENCE [LARGE SCALE GENOMIC DNA]</scope>
    <source>
        <tissue evidence="4">Muscle</tissue>
    </source>
</reference>
<gene>
    <name evidence="4" type="ORF">C7M84_008291</name>
</gene>
<dbReference type="Pfam" id="PF07716">
    <property type="entry name" value="bZIP_2"/>
    <property type="match status" value="1"/>
</dbReference>
<protein>
    <submittedName>
        <fullName evidence="4">Transcription factor ATF-b</fullName>
    </submittedName>
</protein>
<feature type="compositionally biased region" description="Polar residues" evidence="2">
    <location>
        <begin position="516"/>
        <end position="537"/>
    </location>
</feature>
<reference evidence="4 5" key="1">
    <citation type="submission" date="2018-04" db="EMBL/GenBank/DDBJ databases">
        <authorList>
            <person name="Zhang X."/>
            <person name="Yuan J."/>
            <person name="Li F."/>
            <person name="Xiang J."/>
        </authorList>
    </citation>
    <scope>NUCLEOTIDE SEQUENCE [LARGE SCALE GENOMIC DNA]</scope>
    <source>
        <tissue evidence="4">Muscle</tissue>
    </source>
</reference>
<dbReference type="InterPro" id="IPR004827">
    <property type="entry name" value="bZIP"/>
</dbReference>
<name>A0A3R7PIU6_PENVA</name>
<evidence type="ECO:0000256" key="1">
    <source>
        <dbReference type="SAM" id="Coils"/>
    </source>
</evidence>
<dbReference type="PROSITE" id="PS50217">
    <property type="entry name" value="BZIP"/>
    <property type="match status" value="1"/>
</dbReference>